<evidence type="ECO:0008006" key="4">
    <source>
        <dbReference type="Google" id="ProtNLM"/>
    </source>
</evidence>
<reference evidence="3" key="1">
    <citation type="journal article" date="2019" name="Int. J. Syst. Evol. Microbiol.">
        <title>The Global Catalogue of Microorganisms (GCM) 10K type strain sequencing project: providing services to taxonomists for standard genome sequencing and annotation.</title>
        <authorList>
            <consortium name="The Broad Institute Genomics Platform"/>
            <consortium name="The Broad Institute Genome Sequencing Center for Infectious Disease"/>
            <person name="Wu L."/>
            <person name="Ma J."/>
        </authorList>
    </citation>
    <scope>NUCLEOTIDE SEQUENCE [LARGE SCALE GENOMIC DNA]</scope>
    <source>
        <strain evidence="3">JCM 9458</strain>
    </source>
</reference>
<name>A0ABP6STM5_9ACTN</name>
<sequence>MITPLELLVLTFPGGQDAPALPAELADLVARGTATIRDLVVLTRRPDGSVQADRRTSPGPWESSAGDPSLVSSTELAAIADRLSSDTSALVAVIEYTWLDRMAHTMAENGGAVDATALRSATGRTIECAAGVGPDESVGRPDDLVTQLAGLARLRDDELLTEQEFQTAKTRLLATGLDG</sequence>
<protein>
    <recommendedName>
        <fullName evidence="4">SHOCT domain-containing protein</fullName>
    </recommendedName>
</protein>
<feature type="region of interest" description="Disordered" evidence="1">
    <location>
        <begin position="47"/>
        <end position="69"/>
    </location>
</feature>
<dbReference type="EMBL" id="BAAAYN010000009">
    <property type="protein sequence ID" value="GAA3384719.1"/>
    <property type="molecule type" value="Genomic_DNA"/>
</dbReference>
<dbReference type="Proteomes" id="UP001501676">
    <property type="component" value="Unassembled WGS sequence"/>
</dbReference>
<organism evidence="2 3">
    <name type="scientific">Cryptosporangium minutisporangium</name>
    <dbReference type="NCBI Taxonomy" id="113569"/>
    <lineage>
        <taxon>Bacteria</taxon>
        <taxon>Bacillati</taxon>
        <taxon>Actinomycetota</taxon>
        <taxon>Actinomycetes</taxon>
        <taxon>Cryptosporangiales</taxon>
        <taxon>Cryptosporangiaceae</taxon>
        <taxon>Cryptosporangium</taxon>
    </lineage>
</organism>
<proteinExistence type="predicted"/>
<gene>
    <name evidence="2" type="ORF">GCM10020369_15490</name>
</gene>
<dbReference type="RefSeq" id="WP_345727306.1">
    <property type="nucleotide sequence ID" value="NZ_BAAAYN010000009.1"/>
</dbReference>
<evidence type="ECO:0000313" key="2">
    <source>
        <dbReference type="EMBL" id="GAA3384719.1"/>
    </source>
</evidence>
<keyword evidence="3" id="KW-1185">Reference proteome</keyword>
<comment type="caution">
    <text evidence="2">The sequence shown here is derived from an EMBL/GenBank/DDBJ whole genome shotgun (WGS) entry which is preliminary data.</text>
</comment>
<evidence type="ECO:0000313" key="3">
    <source>
        <dbReference type="Proteomes" id="UP001501676"/>
    </source>
</evidence>
<feature type="compositionally biased region" description="Basic and acidic residues" evidence="1">
    <location>
        <begin position="47"/>
        <end position="56"/>
    </location>
</feature>
<evidence type="ECO:0000256" key="1">
    <source>
        <dbReference type="SAM" id="MobiDB-lite"/>
    </source>
</evidence>
<accession>A0ABP6STM5</accession>